<dbReference type="Proteomes" id="UP001165986">
    <property type="component" value="Unassembled WGS sequence"/>
</dbReference>
<keyword evidence="2" id="KW-1185">Reference proteome</keyword>
<protein>
    <submittedName>
        <fullName evidence="1">Uncharacterized protein</fullName>
    </submittedName>
</protein>
<dbReference type="AlphaFoldDB" id="A0AA40SSZ5"/>
<gene>
    <name evidence="1" type="ORF">FNW02_02270</name>
</gene>
<evidence type="ECO:0000313" key="1">
    <source>
        <dbReference type="EMBL" id="MBD6614718.1"/>
    </source>
</evidence>
<dbReference type="EMBL" id="VJXY01000001">
    <property type="protein sequence ID" value="MBD6614718.1"/>
    <property type="molecule type" value="Genomic_DNA"/>
</dbReference>
<organism evidence="1 2">
    <name type="scientific">Komarekiella delphini-convector SJRDD-AB1</name>
    <dbReference type="NCBI Taxonomy" id="2593771"/>
    <lineage>
        <taxon>Bacteria</taxon>
        <taxon>Bacillati</taxon>
        <taxon>Cyanobacteriota</taxon>
        <taxon>Cyanophyceae</taxon>
        <taxon>Nostocales</taxon>
        <taxon>Nostocaceae</taxon>
        <taxon>Komarekiella</taxon>
        <taxon>Komarekiella delphini-convector</taxon>
    </lineage>
</organism>
<name>A0AA40SSZ5_9NOST</name>
<sequence length="144" mass="15981">MAPHERLAWARGDLGFSLQCVSPRVDKIFASRRGAAKSSVGGEKSERRRPAMVCITAERRKALRLSLVSKGHKATVLKERLGSKTRIAIRTSGFPAVGNFSRQSHRGVKKRFGKNVESGFSERSLFFSIPGFIKLELKSCNYGK</sequence>
<evidence type="ECO:0000313" key="2">
    <source>
        <dbReference type="Proteomes" id="UP001165986"/>
    </source>
</evidence>
<proteinExistence type="predicted"/>
<accession>A0AA40SSZ5</accession>
<comment type="caution">
    <text evidence="1">The sequence shown here is derived from an EMBL/GenBank/DDBJ whole genome shotgun (WGS) entry which is preliminary data.</text>
</comment>
<reference evidence="1" key="1">
    <citation type="submission" date="2019-07" db="EMBL/GenBank/DDBJ databases">
        <title>Toxilogical consequences of a new and cryptic species of cyanobacteria (Komarekiella delphini-convector) recovered from the epidermis of a bottlenose dolphin and 1500 ft. in the air.</title>
        <authorList>
            <person name="Brown A.O."/>
            <person name="Dvorak P."/>
            <person name="Villanueva C.D."/>
            <person name="Foss A.J."/>
            <person name="Garvey A.D."/>
            <person name="Gibson Q.A."/>
            <person name="Johansen J.R."/>
            <person name="Casamatta D.A."/>
        </authorList>
    </citation>
    <scope>NUCLEOTIDE SEQUENCE</scope>
    <source>
        <strain evidence="1">SJRDD-AB1</strain>
    </source>
</reference>